<dbReference type="InterPro" id="IPR000740">
    <property type="entry name" value="GrpE"/>
</dbReference>
<gene>
    <name evidence="3" type="ORF">C12CBH8_13450</name>
</gene>
<evidence type="ECO:0000313" key="3">
    <source>
        <dbReference type="EMBL" id="BCI60706.1"/>
    </source>
</evidence>
<feature type="coiled-coil region" evidence="2">
    <location>
        <begin position="78"/>
        <end position="119"/>
    </location>
</feature>
<keyword evidence="2" id="KW-0175">Coiled coil</keyword>
<sequence>MADRYEGMRALRDDLNKLFELCGLKVEQVEIGSTPALIRLAASLVKDHALLDYLDILDCQAKKAVKELEAKQIDQWSNEQNELRIEQLEKQITQYQKKLELLLKEKRRVEKENDSLKGTLPIHKVGDPGPQEQGHLEMIRSLISMRDNLLIRRDWLKDNAPDDQNTMKLIESQLYQTANILKKSGVEILEDQGVFDSNRHTVVDTRPTDDPLLVNQIVEVFRPGYTYQGEVLRGEEVILYVKG</sequence>
<evidence type="ECO:0000256" key="2">
    <source>
        <dbReference type="SAM" id="Coils"/>
    </source>
</evidence>
<dbReference type="SUPFAM" id="SSF51064">
    <property type="entry name" value="Head domain of nucleotide exchange factor GrpE"/>
    <property type="match status" value="1"/>
</dbReference>
<dbReference type="InterPro" id="IPR009012">
    <property type="entry name" value="GrpE_head"/>
</dbReference>
<dbReference type="GO" id="GO:0051087">
    <property type="term" value="F:protein-folding chaperone binding"/>
    <property type="evidence" value="ECO:0007669"/>
    <property type="project" value="InterPro"/>
</dbReference>
<dbReference type="Gene3D" id="2.30.22.10">
    <property type="entry name" value="Head domain of nucleotide exchange factor GrpE"/>
    <property type="match status" value="1"/>
</dbReference>
<dbReference type="GO" id="GO:0006457">
    <property type="term" value="P:protein folding"/>
    <property type="evidence" value="ECO:0007669"/>
    <property type="project" value="InterPro"/>
</dbReference>
<keyword evidence="1" id="KW-0143">Chaperone</keyword>
<name>A0A7I8D1S5_9FIRM</name>
<proteinExistence type="predicted"/>
<dbReference type="KEGG" id="sman:C12CBH8_13450"/>
<dbReference type="GO" id="GO:0042803">
    <property type="term" value="F:protein homodimerization activity"/>
    <property type="evidence" value="ECO:0007669"/>
    <property type="project" value="InterPro"/>
</dbReference>
<dbReference type="Pfam" id="PF01025">
    <property type="entry name" value="GrpE"/>
    <property type="match status" value="1"/>
</dbReference>
<reference evidence="4" key="1">
    <citation type="submission" date="2020-07" db="EMBL/GenBank/DDBJ databases">
        <title>Complete genome sequencing of Clostridia bacterium strain 12CBH8.</title>
        <authorList>
            <person name="Sakamoto M."/>
            <person name="Murakami T."/>
            <person name="Mori H."/>
        </authorList>
    </citation>
    <scope>NUCLEOTIDE SEQUENCE [LARGE SCALE GENOMIC DNA]</scope>
    <source>
        <strain evidence="4">12CBH8</strain>
    </source>
</reference>
<evidence type="ECO:0000313" key="4">
    <source>
        <dbReference type="Proteomes" id="UP000593890"/>
    </source>
</evidence>
<keyword evidence="4" id="KW-1185">Reference proteome</keyword>
<accession>A0A7I8D1S5</accession>
<dbReference type="Proteomes" id="UP000593890">
    <property type="component" value="Chromosome"/>
</dbReference>
<protein>
    <recommendedName>
        <fullName evidence="5">Nucleotide exchange factor GrpE</fullName>
    </recommendedName>
</protein>
<evidence type="ECO:0000256" key="1">
    <source>
        <dbReference type="ARBA" id="ARBA00023186"/>
    </source>
</evidence>
<evidence type="ECO:0008006" key="5">
    <source>
        <dbReference type="Google" id="ProtNLM"/>
    </source>
</evidence>
<dbReference type="AlphaFoldDB" id="A0A7I8D1S5"/>
<dbReference type="GO" id="GO:0000774">
    <property type="term" value="F:adenyl-nucleotide exchange factor activity"/>
    <property type="evidence" value="ECO:0007669"/>
    <property type="project" value="InterPro"/>
</dbReference>
<dbReference type="RefSeq" id="WP_090267136.1">
    <property type="nucleotide sequence ID" value="NZ_AP023321.1"/>
</dbReference>
<dbReference type="EMBL" id="AP023321">
    <property type="protein sequence ID" value="BCI60706.1"/>
    <property type="molecule type" value="Genomic_DNA"/>
</dbReference>
<organism evidence="3 4">
    <name type="scientific">Solibaculum mannosilyticum</name>
    <dbReference type="NCBI Taxonomy" id="2780922"/>
    <lineage>
        <taxon>Bacteria</taxon>
        <taxon>Bacillati</taxon>
        <taxon>Bacillota</taxon>
        <taxon>Clostridia</taxon>
        <taxon>Eubacteriales</taxon>
        <taxon>Oscillospiraceae</taxon>
        <taxon>Solibaculum</taxon>
    </lineage>
</organism>